<comment type="caution">
    <text evidence="1">The sequence shown here is derived from an EMBL/GenBank/DDBJ whole genome shotgun (WGS) entry which is preliminary data.</text>
</comment>
<gene>
    <name evidence="1" type="ORF">EDD79_100254</name>
</gene>
<dbReference type="NCBIfam" id="NF007714">
    <property type="entry name" value="PRK10410.1-2"/>
    <property type="match status" value="1"/>
</dbReference>
<dbReference type="EMBL" id="SLYC01000002">
    <property type="protein sequence ID" value="TCQ07058.1"/>
    <property type="molecule type" value="Genomic_DNA"/>
</dbReference>
<name>A0A4R2TT40_9FIRM</name>
<dbReference type="OrthoDB" id="164329at2"/>
<proteinExistence type="predicted"/>
<dbReference type="Proteomes" id="UP000295504">
    <property type="component" value="Unassembled WGS sequence"/>
</dbReference>
<dbReference type="RefSeq" id="WP_132847405.1">
    <property type="nucleotide sequence ID" value="NZ_CP058648.1"/>
</dbReference>
<accession>A0A4R2TT40</accession>
<dbReference type="Pfam" id="PF11756">
    <property type="entry name" value="YgbA_NO"/>
    <property type="match status" value="1"/>
</dbReference>
<keyword evidence="2" id="KW-1185">Reference proteome</keyword>
<evidence type="ECO:0000313" key="1">
    <source>
        <dbReference type="EMBL" id="TCQ07058.1"/>
    </source>
</evidence>
<dbReference type="AlphaFoldDB" id="A0A4R2TT40"/>
<sequence length="99" mass="11921">MSNRIDKEKDIINLMIRLYCTRKHDNNENEICNQCKGLLAYAIMRLSNCKYGNRKSSCRRCKTPCYRPEMKIKIKEVMRYCGPRIIIYKPMEFVRHLVK</sequence>
<evidence type="ECO:0000313" key="2">
    <source>
        <dbReference type="Proteomes" id="UP000295504"/>
    </source>
</evidence>
<dbReference type="InterPro" id="IPR020483">
    <property type="entry name" value="Uncharacterised_YgbA"/>
</dbReference>
<reference evidence="1 2" key="1">
    <citation type="submission" date="2019-03" db="EMBL/GenBank/DDBJ databases">
        <title>Genomic Encyclopedia of Type Strains, Phase IV (KMG-IV): sequencing the most valuable type-strain genomes for metagenomic binning, comparative biology and taxonomic classification.</title>
        <authorList>
            <person name="Goeker M."/>
        </authorList>
    </citation>
    <scope>NUCLEOTIDE SEQUENCE [LARGE SCALE GENOMIC DNA]</scope>
    <source>
        <strain evidence="1 2">DSM 100013</strain>
    </source>
</reference>
<organism evidence="1 2">
    <name type="scientific">Serpentinicella alkaliphila</name>
    <dbReference type="NCBI Taxonomy" id="1734049"/>
    <lineage>
        <taxon>Bacteria</taxon>
        <taxon>Bacillati</taxon>
        <taxon>Bacillota</taxon>
        <taxon>Clostridia</taxon>
        <taxon>Peptostreptococcales</taxon>
        <taxon>Natronincolaceae</taxon>
        <taxon>Serpentinicella</taxon>
    </lineage>
</organism>
<protein>
    <submittedName>
        <fullName evidence="1">YbgA-like uncharacterized protein</fullName>
    </submittedName>
</protein>